<feature type="coiled-coil region" evidence="4">
    <location>
        <begin position="1564"/>
        <end position="1594"/>
    </location>
</feature>
<dbReference type="OrthoDB" id="10250769at2759"/>
<dbReference type="PANTHER" id="PTHR44129">
    <property type="entry name" value="WD REPEAT-CONTAINING PROTEIN POP1"/>
    <property type="match status" value="1"/>
</dbReference>
<feature type="repeat" description="WD" evidence="3">
    <location>
        <begin position="2031"/>
        <end position="2072"/>
    </location>
</feature>
<keyword evidence="4" id="KW-0175">Coiled coil</keyword>
<evidence type="ECO:0000256" key="2">
    <source>
        <dbReference type="ARBA" id="ARBA00022737"/>
    </source>
</evidence>
<reference evidence="7" key="1">
    <citation type="submission" date="2021-01" db="EMBL/GenBank/DDBJ databases">
        <authorList>
            <consortium name="Genoscope - CEA"/>
            <person name="William W."/>
        </authorList>
    </citation>
    <scope>NUCLEOTIDE SEQUENCE</scope>
</reference>
<dbReference type="Proteomes" id="UP000692954">
    <property type="component" value="Unassembled WGS sequence"/>
</dbReference>
<accession>A0A8S1PGB5</accession>
<sequence length="3015" mass="357419">MKMERNPSSFLKLFDDYDQYNEQYQNNKLIKLRGGGCGVSKVHKEIQSHQSIAENQMQSEFFPQNFHQTLNDCLRLIIDEALLLGGTTKRNEVIKKIQWFIHNREHLNYFCLDEKEGSNIYELVKQNFDILLTVGFYVIKFYKFVMNYQEQYMPSNLEDQKDFLKSKKFDTQLEIEQTNVWKTGLEFEIKIIKIMIMNSQTNSTEGKNLLLNTLKEAAKSILSLSLSEDLLPSIIEGAEYLLKKGIEKLLYPKETYQTYYLIQLMKWSIIRQLKSKYSVYKQIQQLKDIFQQYIFVSDNWILHFSWIQMITDIIAYRPIIDLSIMVKKVPNFSSSIWNQLIENSLIQCVSYNKNQAIMYLFQNQEKQLYNCSFNNILEFYSKKKLLLFSQFLLKGDFTQNINHWDYYKQFTFNSQKQNKQEDYEIILESYEQEILQILINNLISEKDQIISIHQEIIQSFINYFKDPTYLSLQLLQDDQQGLQKQFLEIYKKLIILTNHIQELSKFEAVKLNLLTPYLNKFQNQGNLLTLGDLKKKIDDFVKIENVKFFDQLLDYFLIAVEFSSTNYDFSLFLETKNQIELEQIKKLFEVENFDKIFLLFEAQFDQFTLNLNSYKEKFSNFVQKEKDIKQLTIQVEDGNILNIIDFNCNGDWIKLIYKKIQNKNFLNKLELFNSELQTLKNAHQHLIDCKFSITILQLLKQFFKLQSSDLKITHQHIQNYQNKTEQSNQFGDESLQQFIKEILIQQIKILDSLLKSNQLLFDESNLKDGCKNLVAQIQYDFAILKEESKKLNNKQLSHDISKFFVESQYTIVQVLNKPEEIDNLNKLLILYNAKLKCKQQIKQLKQRKFNYFKSYEKLLCLELDFIHQQEFTWNQSLNQQEKINQDQTKQQEKMNENQQQNEEQVIQELNIRRNNYFSEKMKSQIKLIIYNLFDEVQKQNDKPVNLKLTDFLSFFQTLFNCQQAKGGKIDKIKDSIWQDIKNAYQDTKEKLFNMIDLKPDYRVREGLVYNLIRLQYSNQEQQINSFSCKYIQYMWVFEKDQRVRNLLKNKELIEIQKQMFSQDIDNFSSSIKVELKQRMQKLENLQQQIKLEGNSQKREQLQVILKQTYDQLDESLENLTEMSETMDISLVFLKDISKDVKQIKSQIDNLQESMNQVGDDIRKLRGKRYDELLEIRKQKILFQQKLSEIDSVYVQLNTIEYDPITGQKVLHDGKETTYLIKEQWDDSEGEVNEFIWEDEIKKKKQNSKGKKDVLLLSGNAGSGKSKAARKIEEFIWKQKENQSKWIPIFVSLPTLKNPKYNLFEQALESENYQFDHYQIREFKEAIQNKKEFIILILDSYDEMKSDCIQQNLLMTNKLFQDLKTDQIGQQVKVIITTRKEILNTVGYQTWFYGESLLSLKEVQIQNFNEKQQQEYLDLYVELSIKRKIKEIYEFVKQISGLNFDLEEFINIWNLVSQQVKNWIKKSEKKKNDQIFQNKEEEFIIAKIKTHKTLENLNDEQKTGLRKELLSLWSANKFKTSIESVQIQDLLTTPFMLEIIVQVLPNMTKTQSESTVMKETFIKNYLKLKNEVRLFQKARQKYEEENQYFIQLEQKGKVNQEDEQQNENQIDEEYQQKIEKVKLDELIDNLDRQNFFQNYSIVSKLQYEEDNINFDGITVKLNFEDIDFVLIALKMKKFTVFEFYDSFINFYHEQQIQKQRELGKVSNYESFRFDIYQFSSSLAIDMTLRELSQIGYKPQGKLDLQSNYKIEQVIDDWQNKYFDIDNEYKKLIRSCILLNAKGSTFSFTHKSIQEFYVAKYIFDLLISLDYYDSTICENKVGQEQNQNKDQLEINQNKESYEKNSNKIAQEMNKKLLEKSVFNKTNFNISTDNFRNVINFIREKLINNELMSQQLIEIVKLSNQQIYCRSASNSIYLLRQMNIYLGSQFFNNIELVNTNISGLSFFDCNLQGSKLQNVDISSCNLNLANLSNSVWSNIICKEKPFLKHSSGHNTKILDVYFSPDGQYIASLGDEMENNIKLWNAQTFQLFKDLEGHKGKVNSLSFSQESSILLSGGQDGTIRQWNIQNSQIKIQSEIIYQIQSEIIYQIQTAILKVQISKDSRKLYLLDDKDNFLIFNLSKDKLIINENLIFEFDQTAIRNLSLVTINPSLKSFAINPKEPQVALKCNQYAILINYETNNKLISPELESHITQQMIFSQNGKYFAIAFKKQANVWDISENKLKQLRIFNFSNFILSTIIFDKSNLYLILSTNNFVLRREIVQQNIKIQDQQEKCFEVQISPNGKFTAIIYEKKISIIEVETMSINFRTFNFQPSFIIFSKDSSQLSFILNDEKIKKSFQIIDVNKLTTIYELVWNNFQKNLIISKNFVKLLIQFQVEPNNFGSLLIDINKRNQVLENRNFNINIEKFCFMANSWIIAYITSESNLIIIYDLDKNLQIQEPLDNQTKEVQIFQFSPKVNQLAVVYKEEVLIWNLDQNPFKIQKIINLKDQIILQLNYSPDGSQIGLLLKDLFQIYNFNSNTLINLEQKNTISQVVFSTDNEFIGFNINYEIHEINILSKNQNHEKKLNKKRYNLSNQIIQLMFTKDQKFIITASFREIILWDLSTNEFKDIKVSYLENAKLITFSHNCDLIALNTNYIVELWKYKEGTINYLGSQLYEHSIKQLGFVGDDQHILLLQENNDLILCNINNFQHNYIKEAIYDCGALSSNNQIALANKNEINIFYDGFQKNNSLLVKDTKYLEFFEDKENLMLIFKQDKMCIWNHKDNYQIIEINFYQYISSKLNMKDEIIISQHQNLVEVWNIKDFTKIYLCGYHQDIHCFSVNQNGGMGLGIKDGQKMEIKNVFNVTFAFPINLNQKIKQLFMYQNEQFYIILTDSGQLFMYMIEKQQTLELKQNVQQITFFEEKNLFAMKIGRNIQLEEIQGDKLNILDSLDLNIDIDDCTLTFSNDGEELSINSKKFIYLFQISRGKKLIGKFLQDFNFSASFKQNLIPQQVQLIQKVIQKQGIFQKISNFCFNVE</sequence>
<dbReference type="Pfam" id="PF05729">
    <property type="entry name" value="NACHT"/>
    <property type="match status" value="1"/>
</dbReference>
<evidence type="ECO:0000256" key="1">
    <source>
        <dbReference type="ARBA" id="ARBA00022574"/>
    </source>
</evidence>
<evidence type="ECO:0000256" key="3">
    <source>
        <dbReference type="PROSITE-ProRule" id="PRU00221"/>
    </source>
</evidence>
<feature type="coiled-coil region" evidence="4">
    <location>
        <begin position="1133"/>
        <end position="1167"/>
    </location>
</feature>
<dbReference type="InterPro" id="IPR001680">
    <property type="entry name" value="WD40_rpt"/>
</dbReference>
<evidence type="ECO:0000256" key="4">
    <source>
        <dbReference type="SAM" id="Coils"/>
    </source>
</evidence>
<keyword evidence="2" id="KW-0677">Repeat</keyword>
<dbReference type="SMART" id="SM00320">
    <property type="entry name" value="WD40"/>
    <property type="match status" value="4"/>
</dbReference>
<keyword evidence="8" id="KW-1185">Reference proteome</keyword>
<feature type="region of interest" description="Disordered" evidence="5">
    <location>
        <begin position="882"/>
        <end position="901"/>
    </location>
</feature>
<dbReference type="EMBL" id="CAJJDN010000077">
    <property type="protein sequence ID" value="CAD8102380.1"/>
    <property type="molecule type" value="Genomic_DNA"/>
</dbReference>
<evidence type="ECO:0000256" key="5">
    <source>
        <dbReference type="SAM" id="MobiDB-lite"/>
    </source>
</evidence>
<comment type="caution">
    <text evidence="7">The sequence shown here is derived from an EMBL/GenBank/DDBJ whole genome shotgun (WGS) entry which is preliminary data.</text>
</comment>
<dbReference type="InterPro" id="IPR007111">
    <property type="entry name" value="NACHT_NTPase"/>
</dbReference>
<protein>
    <recommendedName>
        <fullName evidence="6">NACHT domain-containing protein</fullName>
    </recommendedName>
</protein>
<dbReference type="PROSITE" id="PS50294">
    <property type="entry name" value="WD_REPEATS_REGION"/>
    <property type="match status" value="1"/>
</dbReference>
<evidence type="ECO:0000313" key="8">
    <source>
        <dbReference type="Proteomes" id="UP000692954"/>
    </source>
</evidence>
<dbReference type="Pfam" id="PF00400">
    <property type="entry name" value="WD40"/>
    <property type="match status" value="2"/>
</dbReference>
<evidence type="ECO:0000313" key="7">
    <source>
        <dbReference type="EMBL" id="CAD8102380.1"/>
    </source>
</evidence>
<name>A0A8S1PGB5_9CILI</name>
<feature type="domain" description="NACHT" evidence="6">
    <location>
        <begin position="1253"/>
        <end position="1419"/>
    </location>
</feature>
<evidence type="ECO:0000259" key="6">
    <source>
        <dbReference type="Pfam" id="PF05729"/>
    </source>
</evidence>
<dbReference type="PROSITE" id="PS50082">
    <property type="entry name" value="WD_REPEATS_2"/>
    <property type="match status" value="1"/>
</dbReference>
<gene>
    <name evidence="7" type="ORF">PSON_ATCC_30995.1.T0770232</name>
</gene>
<dbReference type="InterPro" id="IPR050349">
    <property type="entry name" value="WD_LIS1/nudF_dynein_reg"/>
</dbReference>
<keyword evidence="1 3" id="KW-0853">WD repeat</keyword>
<proteinExistence type="predicted"/>
<organism evidence="7 8">
    <name type="scientific">Paramecium sonneborni</name>
    <dbReference type="NCBI Taxonomy" id="65129"/>
    <lineage>
        <taxon>Eukaryota</taxon>
        <taxon>Sar</taxon>
        <taxon>Alveolata</taxon>
        <taxon>Ciliophora</taxon>
        <taxon>Intramacronucleata</taxon>
        <taxon>Oligohymenophorea</taxon>
        <taxon>Peniculida</taxon>
        <taxon>Parameciidae</taxon>
        <taxon>Paramecium</taxon>
    </lineage>
</organism>